<dbReference type="InterPro" id="IPR019734">
    <property type="entry name" value="TPR_rpt"/>
</dbReference>
<sequence>MYCHKCGAGIHKESRYCSNCGAKVETVSSTSKNYRRTPWVLPVVTFFAAFVVIGSYYILETNASNDLEDLLLEGEKWALEGELLLAKRDFEKVLEKRPNHIAAAFNLEIVERGLHYKGLIDKAVRYGELRQFDEGLRILDELERELANEDGLFFDRLKEQHTLKTASLTVENVGEDKHAFEELVLLFEKIENYTSEEAIQTAEVLKRKIIENTTEHGKYYLEKNQFTEAEAEFKLGLSYEPTNENLLAYKEAVKNQRIAFEKEEQKRLDKALTKAAEEEDLNWTKAVKPLTVEFKYDQGELHVWGEVKNVGTRPISEIDIHYAIFDDEGNQLTISVTGVTTEILMPNETGYFEEYLLISETVVHVEIIDYFWSVK</sequence>
<evidence type="ECO:0000256" key="1">
    <source>
        <dbReference type="PROSITE-ProRule" id="PRU00339"/>
    </source>
</evidence>
<organism evidence="3">
    <name type="scientific">Anaerobacillus isosaccharinicus</name>
    <dbReference type="NCBI Taxonomy" id="1532552"/>
    <lineage>
        <taxon>Bacteria</taxon>
        <taxon>Bacillati</taxon>
        <taxon>Bacillota</taxon>
        <taxon>Bacilli</taxon>
        <taxon>Bacillales</taxon>
        <taxon>Bacillaceae</taxon>
        <taxon>Anaerobacillus</taxon>
    </lineage>
</organism>
<proteinExistence type="predicted"/>
<reference evidence="3" key="1">
    <citation type="submission" date="2016-10" db="EMBL/GenBank/DDBJ databases">
        <title>Draft genome sequences of four alkaliphilic bacteria belonging to the Anaerobacillus genus.</title>
        <authorList>
            <person name="Bassil N.M."/>
            <person name="Lloyd J.R."/>
        </authorList>
    </citation>
    <scope>NUCLEOTIDE SEQUENCE [LARGE SCALE GENOMIC DNA]</scope>
    <source>
        <strain evidence="3">NB2006</strain>
    </source>
</reference>
<dbReference type="Gene3D" id="1.25.40.10">
    <property type="entry name" value="Tetratricopeptide repeat domain"/>
    <property type="match status" value="1"/>
</dbReference>
<evidence type="ECO:0008006" key="4">
    <source>
        <dbReference type="Google" id="ProtNLM"/>
    </source>
</evidence>
<comment type="caution">
    <text evidence="3">The sequence shown here is derived from an EMBL/GenBank/DDBJ whole genome shotgun (WGS) entry which is preliminary data.</text>
</comment>
<protein>
    <recommendedName>
        <fullName evidence="4">Zinc-ribbon domain-containing protein</fullName>
    </recommendedName>
</protein>
<keyword evidence="1" id="KW-0802">TPR repeat</keyword>
<keyword evidence="2" id="KW-0812">Transmembrane</keyword>
<gene>
    <name evidence="3" type="ORF">AWH56_15360</name>
</gene>
<dbReference type="AlphaFoldDB" id="A0A1S2LHF1"/>
<evidence type="ECO:0000313" key="3">
    <source>
        <dbReference type="EMBL" id="OIJ11949.1"/>
    </source>
</evidence>
<dbReference type="SUPFAM" id="SSF48452">
    <property type="entry name" value="TPR-like"/>
    <property type="match status" value="1"/>
</dbReference>
<dbReference type="NCBIfam" id="NF038353">
    <property type="entry name" value="FxLYD_dom"/>
    <property type="match status" value="1"/>
</dbReference>
<feature type="transmembrane region" description="Helical" evidence="2">
    <location>
        <begin position="39"/>
        <end position="59"/>
    </location>
</feature>
<accession>A0A1S2LHF1</accession>
<keyword evidence="2" id="KW-1133">Transmembrane helix</keyword>
<dbReference type="InterPro" id="IPR011990">
    <property type="entry name" value="TPR-like_helical_dom_sf"/>
</dbReference>
<evidence type="ECO:0000256" key="2">
    <source>
        <dbReference type="SAM" id="Phobius"/>
    </source>
</evidence>
<dbReference type="InterPro" id="IPR047676">
    <property type="entry name" value="FxLYD_dom"/>
</dbReference>
<name>A0A1S2LHF1_9BACI</name>
<dbReference type="EMBL" id="LQXD01000132">
    <property type="protein sequence ID" value="OIJ11949.1"/>
    <property type="molecule type" value="Genomic_DNA"/>
</dbReference>
<feature type="repeat" description="TPR" evidence="1">
    <location>
        <begin position="210"/>
        <end position="243"/>
    </location>
</feature>
<dbReference type="PROSITE" id="PS50005">
    <property type="entry name" value="TPR"/>
    <property type="match status" value="1"/>
</dbReference>
<keyword evidence="2" id="KW-0472">Membrane</keyword>